<protein>
    <recommendedName>
        <fullName evidence="3">Lipocalin-like domain-containing protein</fullName>
    </recommendedName>
</protein>
<dbReference type="RefSeq" id="WP_131852983.1">
    <property type="nucleotide sequence ID" value="NZ_SKFH01000029.1"/>
</dbReference>
<sequence>MRHSFLYRTTLLALLMGLGFSCKKSDATEGPVNVGGYLESGNWRVSSFRDSGQDETAHFSGYTFTFAANGAVVATNTVTTATGYWGSGIDDGVSKVHLFFQTPPDFQDLNDDWDVRNASVTRIELADSSGGGSGVDVLVLERD</sequence>
<keyword evidence="2" id="KW-1185">Reference proteome</keyword>
<dbReference type="Proteomes" id="UP000295164">
    <property type="component" value="Unassembled WGS sequence"/>
</dbReference>
<dbReference type="PROSITE" id="PS51257">
    <property type="entry name" value="PROKAR_LIPOPROTEIN"/>
    <property type="match status" value="1"/>
</dbReference>
<evidence type="ECO:0000313" key="2">
    <source>
        <dbReference type="Proteomes" id="UP000295164"/>
    </source>
</evidence>
<proteinExistence type="predicted"/>
<dbReference type="OrthoDB" id="826659at2"/>
<dbReference type="EMBL" id="SKFH01000029">
    <property type="protein sequence ID" value="TCZ68252.1"/>
    <property type="molecule type" value="Genomic_DNA"/>
</dbReference>
<comment type="caution">
    <text evidence="1">The sequence shown here is derived from an EMBL/GenBank/DDBJ whole genome shotgun (WGS) entry which is preliminary data.</text>
</comment>
<reference evidence="1 2" key="1">
    <citation type="submission" date="2019-03" db="EMBL/GenBank/DDBJ databases">
        <authorList>
            <person name="Kim M.K.M."/>
        </authorList>
    </citation>
    <scope>NUCLEOTIDE SEQUENCE [LARGE SCALE GENOMIC DNA]</scope>
    <source>
        <strain evidence="1 2">17J68-15</strain>
    </source>
</reference>
<accession>A0A4R4DWA7</accession>
<gene>
    <name evidence="1" type="ORF">E0486_14350</name>
</gene>
<evidence type="ECO:0008006" key="3">
    <source>
        <dbReference type="Google" id="ProtNLM"/>
    </source>
</evidence>
<name>A0A4R4DWA7_9BACT</name>
<dbReference type="AlphaFoldDB" id="A0A4R4DWA7"/>
<organism evidence="1 2">
    <name type="scientific">Flaviaesturariibacter aridisoli</name>
    <dbReference type="NCBI Taxonomy" id="2545761"/>
    <lineage>
        <taxon>Bacteria</taxon>
        <taxon>Pseudomonadati</taxon>
        <taxon>Bacteroidota</taxon>
        <taxon>Chitinophagia</taxon>
        <taxon>Chitinophagales</taxon>
        <taxon>Chitinophagaceae</taxon>
        <taxon>Flaviaestuariibacter</taxon>
    </lineage>
</organism>
<evidence type="ECO:0000313" key="1">
    <source>
        <dbReference type="EMBL" id="TCZ68252.1"/>
    </source>
</evidence>